<proteinExistence type="inferred from homology"/>
<keyword evidence="8" id="KW-1185">Reference proteome</keyword>
<dbReference type="EMBL" id="OZ034824">
    <property type="protein sequence ID" value="CAL1673037.1"/>
    <property type="molecule type" value="Genomic_DNA"/>
</dbReference>
<accession>A0AAV2MZJ2</accession>
<feature type="transmembrane region" description="Helical" evidence="6">
    <location>
        <begin position="263"/>
        <end position="286"/>
    </location>
</feature>
<dbReference type="PANTHER" id="PTHR31501:SF7">
    <property type="entry name" value="CALCIUM RELEASE-ACTIVATED CALCIUM CHANNEL PROTEIN 1"/>
    <property type="match status" value="1"/>
</dbReference>
<dbReference type="Proteomes" id="UP001497644">
    <property type="component" value="Chromosome 1"/>
</dbReference>
<evidence type="ECO:0000313" key="7">
    <source>
        <dbReference type="EMBL" id="CAL1673037.1"/>
    </source>
</evidence>
<dbReference type="Gene3D" id="1.20.140.140">
    <property type="entry name" value="Calcium release-activated calcium channel protein Orai"/>
    <property type="match status" value="2"/>
</dbReference>
<dbReference type="InterPro" id="IPR012446">
    <property type="entry name" value="CRAC_channel"/>
</dbReference>
<keyword evidence="3 6" id="KW-0812">Transmembrane</keyword>
<organism evidence="7 8">
    <name type="scientific">Lasius platythorax</name>
    <dbReference type="NCBI Taxonomy" id="488582"/>
    <lineage>
        <taxon>Eukaryota</taxon>
        <taxon>Metazoa</taxon>
        <taxon>Ecdysozoa</taxon>
        <taxon>Arthropoda</taxon>
        <taxon>Hexapoda</taxon>
        <taxon>Insecta</taxon>
        <taxon>Pterygota</taxon>
        <taxon>Neoptera</taxon>
        <taxon>Endopterygota</taxon>
        <taxon>Hymenoptera</taxon>
        <taxon>Apocrita</taxon>
        <taxon>Aculeata</taxon>
        <taxon>Formicoidea</taxon>
        <taxon>Formicidae</taxon>
        <taxon>Formicinae</taxon>
        <taxon>Lasius</taxon>
        <taxon>Lasius</taxon>
    </lineage>
</organism>
<evidence type="ECO:0000313" key="8">
    <source>
        <dbReference type="Proteomes" id="UP001497644"/>
    </source>
</evidence>
<evidence type="ECO:0000256" key="4">
    <source>
        <dbReference type="ARBA" id="ARBA00022989"/>
    </source>
</evidence>
<reference evidence="7 8" key="1">
    <citation type="submission" date="2024-04" db="EMBL/GenBank/DDBJ databases">
        <authorList>
            <consortium name="Molecular Ecology Group"/>
        </authorList>
    </citation>
    <scope>NUCLEOTIDE SEQUENCE [LARGE SCALE GENOMIC DNA]</scope>
</reference>
<evidence type="ECO:0000256" key="2">
    <source>
        <dbReference type="ARBA" id="ARBA00008062"/>
    </source>
</evidence>
<sequence length="321" mass="35663">MNALVDGVQQERANIARLNANTYALGDAGEDATRGKFNKSTQSDISLWKFSCGNGQRSRPTSLGYFGSSTRQIQMSESSFSTHSSRSTLYPVQSELVLSSRNRYNSNNNNRYVSLDMRSINSIPYQSSSNHILGSNNTPYTCCCTCPQVSPVTPSSQQTEEQDGPESLSWRRLHMSRAKLKATATTSELLSGFAMVAMVELQINEPTAVPEWLFVMFAVCTTFLVSVHIFALMISTYLLPNIEAIIEVAILCWVKFWDYSFTAATASTVIIIPVLIVFVAFAVHFYHSLVVYKCESAVSDMKDLESIKRNLDNVTMGQTNV</sequence>
<protein>
    <recommendedName>
        <fullName evidence="9">Calcium release-activated calcium channel protein 1</fullName>
    </recommendedName>
</protein>
<keyword evidence="5 6" id="KW-0472">Membrane</keyword>
<comment type="subcellular location">
    <subcellularLocation>
        <location evidence="1">Membrane</location>
        <topology evidence="1">Multi-pass membrane protein</topology>
    </subcellularLocation>
</comment>
<evidence type="ECO:0008006" key="9">
    <source>
        <dbReference type="Google" id="ProtNLM"/>
    </source>
</evidence>
<name>A0AAV2MZJ2_9HYME</name>
<gene>
    <name evidence="7" type="ORF">LPLAT_LOCUS28</name>
</gene>
<evidence type="ECO:0000256" key="3">
    <source>
        <dbReference type="ARBA" id="ARBA00022692"/>
    </source>
</evidence>
<feature type="transmembrane region" description="Helical" evidence="6">
    <location>
        <begin position="211"/>
        <end position="231"/>
    </location>
</feature>
<dbReference type="GO" id="GO:0002115">
    <property type="term" value="P:store-operated calcium entry"/>
    <property type="evidence" value="ECO:0007669"/>
    <property type="project" value="TreeGrafter"/>
</dbReference>
<evidence type="ECO:0000256" key="1">
    <source>
        <dbReference type="ARBA" id="ARBA00004141"/>
    </source>
</evidence>
<evidence type="ECO:0000256" key="5">
    <source>
        <dbReference type="ARBA" id="ARBA00023136"/>
    </source>
</evidence>
<evidence type="ECO:0000256" key="6">
    <source>
        <dbReference type="SAM" id="Phobius"/>
    </source>
</evidence>
<dbReference type="Pfam" id="PF07856">
    <property type="entry name" value="Orai-1"/>
    <property type="match status" value="2"/>
</dbReference>
<dbReference type="GO" id="GO:0015279">
    <property type="term" value="F:store-operated calcium channel activity"/>
    <property type="evidence" value="ECO:0007669"/>
    <property type="project" value="TreeGrafter"/>
</dbReference>
<dbReference type="InterPro" id="IPR038350">
    <property type="entry name" value="Orai_sf"/>
</dbReference>
<comment type="similarity">
    <text evidence="2">Belongs to the Orai family.</text>
</comment>
<keyword evidence="4 6" id="KW-1133">Transmembrane helix</keyword>
<dbReference type="AlphaFoldDB" id="A0AAV2MZJ2"/>
<dbReference type="GO" id="GO:0016020">
    <property type="term" value="C:membrane"/>
    <property type="evidence" value="ECO:0007669"/>
    <property type="project" value="UniProtKB-SubCell"/>
</dbReference>
<dbReference type="PANTHER" id="PTHR31501">
    <property type="entry name" value="CALCIUM RELEASE-ACTIVATED CALCIUM CHANNEL PROTEIN 1"/>
    <property type="match status" value="1"/>
</dbReference>